<name>A0A7J0F3D6_9ERIC</name>
<evidence type="ECO:0000256" key="1">
    <source>
        <dbReference type="SAM" id="Phobius"/>
    </source>
</evidence>
<organism evidence="2 3">
    <name type="scientific">Actinidia rufa</name>
    <dbReference type="NCBI Taxonomy" id="165716"/>
    <lineage>
        <taxon>Eukaryota</taxon>
        <taxon>Viridiplantae</taxon>
        <taxon>Streptophyta</taxon>
        <taxon>Embryophyta</taxon>
        <taxon>Tracheophyta</taxon>
        <taxon>Spermatophyta</taxon>
        <taxon>Magnoliopsida</taxon>
        <taxon>eudicotyledons</taxon>
        <taxon>Gunneridae</taxon>
        <taxon>Pentapetalae</taxon>
        <taxon>asterids</taxon>
        <taxon>Ericales</taxon>
        <taxon>Actinidiaceae</taxon>
        <taxon>Actinidia</taxon>
    </lineage>
</organism>
<keyword evidence="3" id="KW-1185">Reference proteome</keyword>
<comment type="caution">
    <text evidence="2">The sequence shown here is derived from an EMBL/GenBank/DDBJ whole genome shotgun (WGS) entry which is preliminary data.</text>
</comment>
<proteinExistence type="predicted"/>
<keyword evidence="1" id="KW-0472">Membrane</keyword>
<accession>A0A7J0F3D6</accession>
<gene>
    <name evidence="2" type="ORF">Acr_08g0011350</name>
</gene>
<protein>
    <submittedName>
        <fullName evidence="2">Uclacyanin 3</fullName>
    </submittedName>
</protein>
<dbReference type="EMBL" id="BJWL01000008">
    <property type="protein sequence ID" value="GFY92739.1"/>
    <property type="molecule type" value="Genomic_DNA"/>
</dbReference>
<keyword evidence="1" id="KW-1133">Transmembrane helix</keyword>
<reference evidence="2 3" key="1">
    <citation type="submission" date="2019-07" db="EMBL/GenBank/DDBJ databases">
        <title>De Novo Assembly of kiwifruit Actinidia rufa.</title>
        <authorList>
            <person name="Sugita-Konishi S."/>
            <person name="Sato K."/>
            <person name="Mori E."/>
            <person name="Abe Y."/>
            <person name="Kisaki G."/>
            <person name="Hamano K."/>
            <person name="Suezawa K."/>
            <person name="Otani M."/>
            <person name="Fukuda T."/>
            <person name="Manabe T."/>
            <person name="Gomi K."/>
            <person name="Tabuchi M."/>
            <person name="Akimitsu K."/>
            <person name="Kataoka I."/>
        </authorList>
    </citation>
    <scope>NUCLEOTIDE SEQUENCE [LARGE SCALE GENOMIC DNA]</scope>
    <source>
        <strain evidence="3">cv. Fuchu</strain>
    </source>
</reference>
<sequence length="68" mass="6726">MPPKILEAPLGGWGDEVGVVLGVSLDVEGGDVDESVGGDIAAGGAPVLGVVGVVAAMTVMASFMPFWQ</sequence>
<dbReference type="AlphaFoldDB" id="A0A7J0F3D6"/>
<evidence type="ECO:0000313" key="3">
    <source>
        <dbReference type="Proteomes" id="UP000585474"/>
    </source>
</evidence>
<feature type="transmembrane region" description="Helical" evidence="1">
    <location>
        <begin position="47"/>
        <end position="67"/>
    </location>
</feature>
<keyword evidence="1" id="KW-0812">Transmembrane</keyword>
<dbReference type="Proteomes" id="UP000585474">
    <property type="component" value="Unassembled WGS sequence"/>
</dbReference>
<evidence type="ECO:0000313" key="2">
    <source>
        <dbReference type="EMBL" id="GFY92739.1"/>
    </source>
</evidence>